<comment type="cofactor">
    <cofactor evidence="1">
        <name>FAD</name>
        <dbReference type="ChEBI" id="CHEBI:57692"/>
    </cofactor>
</comment>
<proteinExistence type="inferred from homology"/>
<dbReference type="InterPro" id="IPR050703">
    <property type="entry name" value="Flavin_MAO"/>
</dbReference>
<dbReference type="Gene3D" id="3.50.50.60">
    <property type="entry name" value="FAD/NAD(P)-binding domain"/>
    <property type="match status" value="1"/>
</dbReference>
<dbReference type="InterPro" id="IPR001613">
    <property type="entry name" value="Flavin_amine_oxidase"/>
</dbReference>
<dbReference type="AlphaFoldDB" id="A0A2K3UWP3"/>
<dbReference type="Proteomes" id="UP000236379">
    <property type="component" value="Unassembled WGS sequence"/>
</dbReference>
<accession>A0A2K3UWP3</accession>
<feature type="binding site" evidence="4">
    <location>
        <begin position="32"/>
        <end position="33"/>
    </location>
    <ligand>
        <name>FAD</name>
        <dbReference type="ChEBI" id="CHEBI:57692"/>
    </ligand>
</feature>
<keyword evidence="7" id="KW-1185">Reference proteome</keyword>
<organism evidence="6 7">
    <name type="scientific">Deinococcus koreensis</name>
    <dbReference type="NCBI Taxonomy" id="2054903"/>
    <lineage>
        <taxon>Bacteria</taxon>
        <taxon>Thermotogati</taxon>
        <taxon>Deinococcota</taxon>
        <taxon>Deinococci</taxon>
        <taxon>Deinococcales</taxon>
        <taxon>Deinococcaceae</taxon>
        <taxon>Deinococcus</taxon>
    </lineage>
</organism>
<evidence type="ECO:0000256" key="1">
    <source>
        <dbReference type="ARBA" id="ARBA00001974"/>
    </source>
</evidence>
<evidence type="ECO:0000256" key="2">
    <source>
        <dbReference type="ARBA" id="ARBA00005995"/>
    </source>
</evidence>
<dbReference type="InterPro" id="IPR002937">
    <property type="entry name" value="Amino_oxidase"/>
</dbReference>
<dbReference type="RefSeq" id="WP_103311326.1">
    <property type="nucleotide sequence ID" value="NZ_PPPD01000001.1"/>
</dbReference>
<dbReference type="SUPFAM" id="SSF51905">
    <property type="entry name" value="FAD/NAD(P)-binding domain"/>
    <property type="match status" value="1"/>
</dbReference>
<evidence type="ECO:0000313" key="7">
    <source>
        <dbReference type="Proteomes" id="UP000236379"/>
    </source>
</evidence>
<protein>
    <recommendedName>
        <fullName evidence="5">Amine oxidase domain-containing protein</fullName>
    </recommendedName>
</protein>
<dbReference type="InterPro" id="IPR036188">
    <property type="entry name" value="FAD/NAD-bd_sf"/>
</dbReference>
<evidence type="ECO:0000256" key="4">
    <source>
        <dbReference type="PIRSR" id="PIRSR601613-1"/>
    </source>
</evidence>
<evidence type="ECO:0000313" key="6">
    <source>
        <dbReference type="EMBL" id="PNY80941.1"/>
    </source>
</evidence>
<feature type="binding site" evidence="4">
    <location>
        <position position="189"/>
    </location>
    <ligand>
        <name>substrate</name>
    </ligand>
</feature>
<feature type="binding site" evidence="4">
    <location>
        <position position="420"/>
    </location>
    <ligand>
        <name>FAD</name>
        <dbReference type="ChEBI" id="CHEBI:57692"/>
    </ligand>
</feature>
<evidence type="ECO:0000259" key="5">
    <source>
        <dbReference type="Pfam" id="PF01593"/>
    </source>
</evidence>
<feature type="domain" description="Amine oxidase" evidence="5">
    <location>
        <begin position="12"/>
        <end position="444"/>
    </location>
</feature>
<dbReference type="Pfam" id="PF01593">
    <property type="entry name" value="Amino_oxidase"/>
    <property type="match status" value="1"/>
</dbReference>
<evidence type="ECO:0000256" key="3">
    <source>
        <dbReference type="ARBA" id="ARBA00023002"/>
    </source>
</evidence>
<dbReference type="Gene3D" id="3.90.660.10">
    <property type="match status" value="1"/>
</dbReference>
<dbReference type="PRINTS" id="PR00757">
    <property type="entry name" value="AMINEOXDASEF"/>
</dbReference>
<feature type="binding site" evidence="4">
    <location>
        <position position="232"/>
    </location>
    <ligand>
        <name>FAD</name>
        <dbReference type="ChEBI" id="CHEBI:57692"/>
    </ligand>
</feature>
<dbReference type="GO" id="GO:0016491">
    <property type="term" value="F:oxidoreductase activity"/>
    <property type="evidence" value="ECO:0007669"/>
    <property type="project" value="UniProtKB-KW"/>
</dbReference>
<dbReference type="Gene3D" id="1.10.405.10">
    <property type="entry name" value="Guanine Nucleotide Dissociation Inhibitor, domain 1"/>
    <property type="match status" value="1"/>
</dbReference>
<sequence length="448" mass="48122">MDTDVIVVGAGLAGLTAARRLSQAGRRVRVLEARDRVGGRTHTLRLPVTGVSVDVGGQWVGPNQPNIMALLGELGLETFPTHDQGQNLARLGGRMLRYRGLIPPLPVPVLADYALLERRFLALSRTIPPGAPWTAPGAAELDAQTFDTWITRHARTAQTRALMRLYAGAVFSADPAEMSLLHALTYTAHGGGINGHTLVRGHALQDRVLGGAQAIAQRLADGLEDVRLESPVSRVGQDDSGVTLHTPQGRHRAAHAILAVPPALWSGVAFEPPLPARRAQLQQRLPMGAVIKFMAVYERPFWRSAGLSGLAISDTGPVTVTFDNSPPQGTPGILLGFIEGGHARELMELDEEARRKAALDSLARLFGDQALRPLETVQRDWAAEAHSGGCYGALFGPGVWTGYGPALRESVGRLHWAGAETARIWMNYMDGAVESGERAAREVLDREG</sequence>
<dbReference type="EMBL" id="PPPD01000001">
    <property type="protein sequence ID" value="PNY80941.1"/>
    <property type="molecule type" value="Genomic_DNA"/>
</dbReference>
<gene>
    <name evidence="6" type="ORF">CVO96_05750</name>
</gene>
<dbReference type="PANTHER" id="PTHR43563">
    <property type="entry name" value="AMINE OXIDASE"/>
    <property type="match status" value="1"/>
</dbReference>
<dbReference type="OrthoDB" id="56323at2"/>
<dbReference type="SUPFAM" id="SSF54373">
    <property type="entry name" value="FAD-linked reductases, C-terminal domain"/>
    <property type="match status" value="1"/>
</dbReference>
<dbReference type="PANTHER" id="PTHR43563:SF1">
    <property type="entry name" value="AMINE OXIDASE [FLAVIN-CONTAINING] B"/>
    <property type="match status" value="1"/>
</dbReference>
<keyword evidence="3" id="KW-0560">Oxidoreductase</keyword>
<name>A0A2K3UWP3_9DEIO</name>
<feature type="binding site" evidence="4">
    <location>
        <position position="337"/>
    </location>
    <ligand>
        <name>substrate</name>
    </ligand>
</feature>
<comment type="similarity">
    <text evidence="2">Belongs to the flavin monoamine oxidase family.</text>
</comment>
<comment type="caution">
    <text evidence="6">The sequence shown here is derived from an EMBL/GenBank/DDBJ whole genome shotgun (WGS) entry which is preliminary data.</text>
</comment>
<reference evidence="6 7" key="1">
    <citation type="submission" date="2018-01" db="EMBL/GenBank/DDBJ databases">
        <title>Deinococcus koreensis sp. nov., a radiation-resistant bacterium isolated from river water.</title>
        <authorList>
            <person name="Choi A."/>
        </authorList>
    </citation>
    <scope>NUCLEOTIDE SEQUENCE [LARGE SCALE GENOMIC DNA]</scope>
    <source>
        <strain evidence="6 7">SJW1-2</strain>
    </source>
</reference>